<gene>
    <name evidence="2" type="ORF">BC938DRAFT_482500</name>
</gene>
<evidence type="ECO:0000259" key="1">
    <source>
        <dbReference type="Pfam" id="PF13649"/>
    </source>
</evidence>
<keyword evidence="2" id="KW-0808">Transferase</keyword>
<dbReference type="GO" id="GO:0008168">
    <property type="term" value="F:methyltransferase activity"/>
    <property type="evidence" value="ECO:0007669"/>
    <property type="project" value="UniProtKB-KW"/>
</dbReference>
<dbReference type="Proteomes" id="UP000274822">
    <property type="component" value="Unassembled WGS sequence"/>
</dbReference>
<protein>
    <submittedName>
        <fullName evidence="2">S-adenosyl-L-methionine-dependent methyltransferase</fullName>
    </submittedName>
</protein>
<dbReference type="PANTHER" id="PTHR43591">
    <property type="entry name" value="METHYLTRANSFERASE"/>
    <property type="match status" value="1"/>
</dbReference>
<evidence type="ECO:0000313" key="2">
    <source>
        <dbReference type="EMBL" id="RUS27975.1"/>
    </source>
</evidence>
<dbReference type="InterPro" id="IPR029063">
    <property type="entry name" value="SAM-dependent_MTases_sf"/>
</dbReference>
<organism evidence="2 3">
    <name type="scientific">Jimgerdemannia flammicorona</name>
    <dbReference type="NCBI Taxonomy" id="994334"/>
    <lineage>
        <taxon>Eukaryota</taxon>
        <taxon>Fungi</taxon>
        <taxon>Fungi incertae sedis</taxon>
        <taxon>Mucoromycota</taxon>
        <taxon>Mucoromycotina</taxon>
        <taxon>Endogonomycetes</taxon>
        <taxon>Endogonales</taxon>
        <taxon>Endogonaceae</taxon>
        <taxon>Jimgerdemannia</taxon>
    </lineage>
</organism>
<evidence type="ECO:0000313" key="3">
    <source>
        <dbReference type="Proteomes" id="UP000274822"/>
    </source>
</evidence>
<dbReference type="AlphaFoldDB" id="A0A433QDT7"/>
<dbReference type="Pfam" id="PF13649">
    <property type="entry name" value="Methyltransf_25"/>
    <property type="match status" value="1"/>
</dbReference>
<feature type="domain" description="Methyltransferase" evidence="1">
    <location>
        <begin position="44"/>
        <end position="137"/>
    </location>
</feature>
<name>A0A433QDT7_9FUNG</name>
<dbReference type="SUPFAM" id="SSF53335">
    <property type="entry name" value="S-adenosyl-L-methionine-dependent methyltransferases"/>
    <property type="match status" value="1"/>
</dbReference>
<sequence>MSMSTLHSVMSGPIPIRLLTIAFVFLPSYYLAPVKEELERGIKVLDAGCGTGIWSLEMAKLYPASHFTGTDIVNVFEETIPKAPVNCNYEVANTLKGLPFQDGSFDYVFQRFQTGCFRKTEWPLVIAELIRVTKPGGWLELGELLALVDTQGTFFNAGPRTSDFHSRMVSMLSLRDIDLTWPANFKRVLEESGMEEIGGKMVSVPVGWGPKDVAKVSMANTEASYKSLKPSISVVMGLSDVDYDELIAGSLKEFVPYETYWNIDCVFSRKPVDGAAT</sequence>
<dbReference type="EMBL" id="RBNJ01007387">
    <property type="protein sequence ID" value="RUS27975.1"/>
    <property type="molecule type" value="Genomic_DNA"/>
</dbReference>
<dbReference type="GO" id="GO:0032259">
    <property type="term" value="P:methylation"/>
    <property type="evidence" value="ECO:0007669"/>
    <property type="project" value="UniProtKB-KW"/>
</dbReference>
<comment type="caution">
    <text evidence="2">The sequence shown here is derived from an EMBL/GenBank/DDBJ whole genome shotgun (WGS) entry which is preliminary data.</text>
</comment>
<dbReference type="Gene3D" id="3.40.50.150">
    <property type="entry name" value="Vaccinia Virus protein VP39"/>
    <property type="match status" value="1"/>
</dbReference>
<proteinExistence type="predicted"/>
<reference evidence="2 3" key="1">
    <citation type="journal article" date="2018" name="New Phytol.">
        <title>Phylogenomics of Endogonaceae and evolution of mycorrhizas within Mucoromycota.</title>
        <authorList>
            <person name="Chang Y."/>
            <person name="Desiro A."/>
            <person name="Na H."/>
            <person name="Sandor L."/>
            <person name="Lipzen A."/>
            <person name="Clum A."/>
            <person name="Barry K."/>
            <person name="Grigoriev I.V."/>
            <person name="Martin F.M."/>
            <person name="Stajich J.E."/>
            <person name="Smith M.E."/>
            <person name="Bonito G."/>
            <person name="Spatafora J.W."/>
        </authorList>
    </citation>
    <scope>NUCLEOTIDE SEQUENCE [LARGE SCALE GENOMIC DNA]</scope>
    <source>
        <strain evidence="2 3">AD002</strain>
    </source>
</reference>
<accession>A0A433QDT7</accession>
<dbReference type="PANTHER" id="PTHR43591:SF50">
    <property type="entry name" value="METHYLTRANSFERASE DOMAIN-CONTAINING PROTEIN-RELATED"/>
    <property type="match status" value="1"/>
</dbReference>
<keyword evidence="2" id="KW-0489">Methyltransferase</keyword>
<dbReference type="InterPro" id="IPR041698">
    <property type="entry name" value="Methyltransf_25"/>
</dbReference>
<dbReference type="CDD" id="cd02440">
    <property type="entry name" value="AdoMet_MTases"/>
    <property type="match status" value="1"/>
</dbReference>
<keyword evidence="3" id="KW-1185">Reference proteome</keyword>